<reference evidence="1" key="1">
    <citation type="submission" date="2022-02" db="EMBL/GenBank/DDBJ databases">
        <authorList>
            <person name="Giguere J D."/>
        </authorList>
    </citation>
    <scope>NUCLEOTIDE SEQUENCE</scope>
    <source>
        <strain evidence="1">CCAP 1055/1</strain>
    </source>
</reference>
<organism evidence="1">
    <name type="scientific">Phaeodactylum tricornutum</name>
    <name type="common">Diatom</name>
    <dbReference type="NCBI Taxonomy" id="2850"/>
    <lineage>
        <taxon>Eukaryota</taxon>
        <taxon>Sar</taxon>
        <taxon>Stramenopiles</taxon>
        <taxon>Ochrophyta</taxon>
        <taxon>Bacillariophyta</taxon>
        <taxon>Bacillariophyceae</taxon>
        <taxon>Bacillariophycidae</taxon>
        <taxon>Naviculales</taxon>
        <taxon>Phaeodactylaceae</taxon>
        <taxon>Phaeodactylum</taxon>
    </lineage>
</organism>
<gene>
    <name evidence="1" type="ORF">PTTT1_LOCUS22232</name>
</gene>
<evidence type="ECO:0000313" key="1">
    <source>
        <dbReference type="EMBL" id="CAG9283265.1"/>
    </source>
</evidence>
<dbReference type="Proteomes" id="UP000836788">
    <property type="component" value="Chromosome 18"/>
</dbReference>
<protein>
    <submittedName>
        <fullName evidence="1">Uncharacterized protein</fullName>
    </submittedName>
</protein>
<accession>A0A8J9X4N8</accession>
<dbReference type="EMBL" id="OU594959">
    <property type="protein sequence ID" value="CAG9283265.1"/>
    <property type="molecule type" value="Genomic_DNA"/>
</dbReference>
<proteinExistence type="predicted"/>
<name>A0A8J9X4N8_PHATR</name>
<sequence>MLNRNTFTPTMFAAKRNCKQWGITLLGRVLLLAACSYGSCSYLVNAAPATTTTSTSPQGVNLGPVRLWPGENTYVWRAAVDRRSAVATAQESSAVPTSSPLYRSLVETADRDLLRFAERLLSAYPSWLTKGTVTFGLLRAVPQTDGSVQIRNRIFNQNVISFGPCVGHRFSYQTKTPMGARQQHSTCTVSLPIAGGFLVARKRRRNAPKNKHNNASFGSLSMTLTKTQLLDTDESGGSGGNLDSRSNTAFTGDLETSLQGYTPALLGSSGSPSSARKWLYLCSQSMVHGYVMWRFHHHVRGQEFVQRIRKAVPSSELRNG</sequence>
<dbReference type="AlphaFoldDB" id="A0A8J9X4N8"/>